<gene>
    <name evidence="9" type="ORF">NQ502_05720</name>
</gene>
<evidence type="ECO:0000256" key="1">
    <source>
        <dbReference type="ARBA" id="ARBA00004651"/>
    </source>
</evidence>
<feature type="transmembrane region" description="Helical" evidence="7">
    <location>
        <begin position="235"/>
        <end position="257"/>
    </location>
</feature>
<dbReference type="PANTHER" id="PTHR30151">
    <property type="entry name" value="ALKANE SULFONATE ABC TRANSPORTER-RELATED, MEMBRANE SUBUNIT"/>
    <property type="match status" value="1"/>
</dbReference>
<keyword evidence="2 7" id="KW-0813">Transport</keyword>
<comment type="subcellular location">
    <subcellularLocation>
        <location evidence="1 7">Cell membrane</location>
        <topology evidence="1 7">Multi-pass membrane protein</topology>
    </subcellularLocation>
</comment>
<dbReference type="PANTHER" id="PTHR30151:SF0">
    <property type="entry name" value="ABC TRANSPORTER PERMEASE PROTEIN MJ0413-RELATED"/>
    <property type="match status" value="1"/>
</dbReference>
<proteinExistence type="inferred from homology"/>
<evidence type="ECO:0000256" key="4">
    <source>
        <dbReference type="ARBA" id="ARBA00022692"/>
    </source>
</evidence>
<dbReference type="InterPro" id="IPR000515">
    <property type="entry name" value="MetI-like"/>
</dbReference>
<organism evidence="9 10">
    <name type="scientific">Ruminococcus gauvreauii</name>
    <dbReference type="NCBI Taxonomy" id="438033"/>
    <lineage>
        <taxon>Bacteria</taxon>
        <taxon>Bacillati</taxon>
        <taxon>Bacillota</taxon>
        <taxon>Clostridia</taxon>
        <taxon>Eubacteriales</taxon>
        <taxon>Oscillospiraceae</taxon>
        <taxon>Ruminococcus</taxon>
    </lineage>
</organism>
<keyword evidence="3" id="KW-1003">Cell membrane</keyword>
<evidence type="ECO:0000256" key="3">
    <source>
        <dbReference type="ARBA" id="ARBA00022475"/>
    </source>
</evidence>
<evidence type="ECO:0000256" key="6">
    <source>
        <dbReference type="ARBA" id="ARBA00023136"/>
    </source>
</evidence>
<dbReference type="PROSITE" id="PS50928">
    <property type="entry name" value="ABC_TM1"/>
    <property type="match status" value="1"/>
</dbReference>
<keyword evidence="4 7" id="KW-0812">Transmembrane</keyword>
<feature type="transmembrane region" description="Helical" evidence="7">
    <location>
        <begin position="15"/>
        <end position="33"/>
    </location>
</feature>
<dbReference type="EMBL" id="CP102290">
    <property type="protein sequence ID" value="UWP60534.1"/>
    <property type="molecule type" value="Genomic_DNA"/>
</dbReference>
<dbReference type="Gene3D" id="1.10.3720.10">
    <property type="entry name" value="MetI-like"/>
    <property type="match status" value="1"/>
</dbReference>
<dbReference type="Pfam" id="PF00528">
    <property type="entry name" value="BPD_transp_1"/>
    <property type="match status" value="1"/>
</dbReference>
<dbReference type="InterPro" id="IPR035906">
    <property type="entry name" value="MetI-like_sf"/>
</dbReference>
<dbReference type="RefSeq" id="WP_028529712.1">
    <property type="nucleotide sequence ID" value="NZ_CABLBR010000031.1"/>
</dbReference>
<dbReference type="SUPFAM" id="SSF161098">
    <property type="entry name" value="MetI-like"/>
    <property type="match status" value="1"/>
</dbReference>
<evidence type="ECO:0000313" key="9">
    <source>
        <dbReference type="EMBL" id="UWP60534.1"/>
    </source>
</evidence>
<dbReference type="CDD" id="cd06261">
    <property type="entry name" value="TM_PBP2"/>
    <property type="match status" value="1"/>
</dbReference>
<feature type="transmembrane region" description="Helical" evidence="7">
    <location>
        <begin position="123"/>
        <end position="148"/>
    </location>
</feature>
<evidence type="ECO:0000256" key="2">
    <source>
        <dbReference type="ARBA" id="ARBA00022448"/>
    </source>
</evidence>
<feature type="domain" description="ABC transmembrane type-1" evidence="8">
    <location>
        <begin position="74"/>
        <end position="258"/>
    </location>
</feature>
<name>A0ABY5VIX4_9FIRM</name>
<keyword evidence="10" id="KW-1185">Reference proteome</keyword>
<feature type="transmembrane region" description="Helical" evidence="7">
    <location>
        <begin position="82"/>
        <end position="102"/>
    </location>
</feature>
<reference evidence="9" key="1">
    <citation type="journal article" date="2022" name="Cell">
        <title>Design, construction, and in vivo augmentation of a complex gut microbiome.</title>
        <authorList>
            <person name="Cheng A.G."/>
            <person name="Ho P.Y."/>
            <person name="Aranda-Diaz A."/>
            <person name="Jain S."/>
            <person name="Yu F.B."/>
            <person name="Meng X."/>
            <person name="Wang M."/>
            <person name="Iakiviak M."/>
            <person name="Nagashima K."/>
            <person name="Zhao A."/>
            <person name="Murugkar P."/>
            <person name="Patil A."/>
            <person name="Atabakhsh K."/>
            <person name="Weakley A."/>
            <person name="Yan J."/>
            <person name="Brumbaugh A.R."/>
            <person name="Higginbottom S."/>
            <person name="Dimas A."/>
            <person name="Shiver A.L."/>
            <person name="Deutschbauer A."/>
            <person name="Neff N."/>
            <person name="Sonnenburg J.L."/>
            <person name="Huang K.C."/>
            <person name="Fischbach M.A."/>
        </authorList>
    </citation>
    <scope>NUCLEOTIDE SEQUENCE</scope>
    <source>
        <strain evidence="9">DSM 19829</strain>
    </source>
</reference>
<evidence type="ECO:0000256" key="7">
    <source>
        <dbReference type="RuleBase" id="RU363032"/>
    </source>
</evidence>
<evidence type="ECO:0000259" key="8">
    <source>
        <dbReference type="PROSITE" id="PS50928"/>
    </source>
</evidence>
<dbReference type="Proteomes" id="UP001060164">
    <property type="component" value="Chromosome"/>
</dbReference>
<protein>
    <submittedName>
        <fullName evidence="9">ABC transporter permease</fullName>
    </submittedName>
</protein>
<evidence type="ECO:0000313" key="10">
    <source>
        <dbReference type="Proteomes" id="UP001060164"/>
    </source>
</evidence>
<accession>A0ABY5VIX4</accession>
<comment type="similarity">
    <text evidence="7">Belongs to the binding-protein-dependent transport system permease family.</text>
</comment>
<keyword evidence="6 7" id="KW-0472">Membrane</keyword>
<evidence type="ECO:0000256" key="5">
    <source>
        <dbReference type="ARBA" id="ARBA00022989"/>
    </source>
</evidence>
<sequence>MPAEKVKKRKKKQSYIWLSVLSLVLFFFIWWLFTEGSLGTIKENVLPGPVKVLRTLIDKFSNRNPDGATMQMHLWASLKITLIGYIIGCLVGVPLGIFMGWYEKADMFINPIFDFIRPIPGIAWTPLFILLFGIGMLPKVIVIALATFGPALVNTYTGIKQTKEVHIWVGQTFGASKFEILRKIAIPSSIPFVLTGMRVGLGVAWSTIIGAEMLAATAGLGYLINLCRGIYRPDIIIAAMICVGLIGAVLGYLLTLLERQLMKGGRW</sequence>
<feature type="transmembrane region" description="Helical" evidence="7">
    <location>
        <begin position="203"/>
        <end position="223"/>
    </location>
</feature>
<keyword evidence="5 7" id="KW-1133">Transmembrane helix</keyword>